<dbReference type="Pfam" id="PF21148">
    <property type="entry name" value="NSUN5_fdxn-like"/>
    <property type="match status" value="1"/>
</dbReference>
<dbReference type="GO" id="GO:0005730">
    <property type="term" value="C:nucleolus"/>
    <property type="evidence" value="ECO:0007669"/>
    <property type="project" value="TreeGrafter"/>
</dbReference>
<evidence type="ECO:0000256" key="3">
    <source>
        <dbReference type="ARBA" id="ARBA00022691"/>
    </source>
</evidence>
<evidence type="ECO:0000256" key="1">
    <source>
        <dbReference type="ARBA" id="ARBA00022603"/>
    </source>
</evidence>
<dbReference type="PRINTS" id="PR02008">
    <property type="entry name" value="RCMTFAMILY"/>
</dbReference>
<dbReference type="InterPro" id="IPR049560">
    <property type="entry name" value="MeTrfase_RsmB-F_NOP2_cat"/>
</dbReference>
<name>A0A0L9UHV5_PHAAN</name>
<dbReference type="Pfam" id="PF01189">
    <property type="entry name" value="Methyltr_RsmB-F"/>
    <property type="match status" value="1"/>
</dbReference>
<dbReference type="PANTHER" id="PTHR22807">
    <property type="entry name" value="NOP2 YEAST -RELATED NOL1/NOP2/FMU SUN DOMAIN-CONTAINING"/>
    <property type="match status" value="1"/>
</dbReference>
<dbReference type="AlphaFoldDB" id="A0A0L9UHV5"/>
<evidence type="ECO:0000256" key="2">
    <source>
        <dbReference type="ARBA" id="ARBA00022679"/>
    </source>
</evidence>
<dbReference type="PANTHER" id="PTHR22807:SF4">
    <property type="entry name" value="28S RRNA (CYTOSINE-C(5))-METHYLTRANSFERASE"/>
    <property type="match status" value="1"/>
</dbReference>
<dbReference type="EMBL" id="CM003374">
    <property type="protein sequence ID" value="KOM42134.1"/>
    <property type="molecule type" value="Genomic_DNA"/>
</dbReference>
<dbReference type="InterPro" id="IPR029063">
    <property type="entry name" value="SAM-dependent_MTases_sf"/>
</dbReference>
<dbReference type="FunFam" id="3.40.50.150:FF:000164">
    <property type="entry name" value="Methyltransferase NSUN5, putative"/>
    <property type="match status" value="1"/>
</dbReference>
<organism evidence="8 9">
    <name type="scientific">Phaseolus angularis</name>
    <name type="common">Azuki bean</name>
    <name type="synonym">Vigna angularis</name>
    <dbReference type="NCBI Taxonomy" id="3914"/>
    <lineage>
        <taxon>Eukaryota</taxon>
        <taxon>Viridiplantae</taxon>
        <taxon>Streptophyta</taxon>
        <taxon>Embryophyta</taxon>
        <taxon>Tracheophyta</taxon>
        <taxon>Spermatophyta</taxon>
        <taxon>Magnoliopsida</taxon>
        <taxon>eudicotyledons</taxon>
        <taxon>Gunneridae</taxon>
        <taxon>Pentapetalae</taxon>
        <taxon>rosids</taxon>
        <taxon>fabids</taxon>
        <taxon>Fabales</taxon>
        <taxon>Fabaceae</taxon>
        <taxon>Papilionoideae</taxon>
        <taxon>50 kb inversion clade</taxon>
        <taxon>NPAAA clade</taxon>
        <taxon>indigoferoid/millettioid clade</taxon>
        <taxon>Phaseoleae</taxon>
        <taxon>Vigna</taxon>
    </lineage>
</organism>
<feature type="domain" description="SAM-dependent MTase RsmB/NOP-type" evidence="7">
    <location>
        <begin position="242"/>
        <end position="512"/>
    </location>
</feature>
<dbReference type="Gene3D" id="3.40.50.150">
    <property type="entry name" value="Vaccinia Virus protein VP39"/>
    <property type="match status" value="1"/>
</dbReference>
<comment type="similarity">
    <text evidence="6">Belongs to the class I-like SAM-binding methyltransferase superfamily. RsmB/NOP family.</text>
</comment>
<feature type="binding site" evidence="6">
    <location>
        <position position="387"/>
    </location>
    <ligand>
        <name>S-adenosyl-L-methionine</name>
        <dbReference type="ChEBI" id="CHEBI:59789"/>
    </ligand>
</feature>
<dbReference type="OMA" id="SFKSRIY"/>
<dbReference type="GO" id="GO:0003723">
    <property type="term" value="F:RNA binding"/>
    <property type="evidence" value="ECO:0007669"/>
    <property type="project" value="UniProtKB-UniRule"/>
</dbReference>
<evidence type="ECO:0000313" key="8">
    <source>
        <dbReference type="EMBL" id="KOM42134.1"/>
    </source>
</evidence>
<dbReference type="Gene3D" id="3.30.70.1170">
    <property type="entry name" value="Sun protein, domain 3"/>
    <property type="match status" value="2"/>
</dbReference>
<dbReference type="InterPro" id="IPR049561">
    <property type="entry name" value="NSUN5_7_fdxn-like"/>
</dbReference>
<dbReference type="STRING" id="3914.A0A0L9UHV5"/>
<feature type="active site" description="Nucleophile" evidence="6">
    <location>
        <position position="446"/>
    </location>
</feature>
<dbReference type="PROSITE" id="PS51686">
    <property type="entry name" value="SAM_MT_RSMB_NOP"/>
    <property type="match status" value="1"/>
</dbReference>
<comment type="catalytic activity">
    <reaction evidence="5">
        <text>a cytidine in 25S rRNA + S-adenosyl-L-methionine = a 5-methylcytidine in 25S rRNA + S-adenosyl-L-homocysteine + H(+)</text>
        <dbReference type="Rhea" id="RHEA:47780"/>
        <dbReference type="Rhea" id="RHEA-COMP:11911"/>
        <dbReference type="Rhea" id="RHEA-COMP:11912"/>
        <dbReference type="ChEBI" id="CHEBI:15378"/>
        <dbReference type="ChEBI" id="CHEBI:57856"/>
        <dbReference type="ChEBI" id="CHEBI:59789"/>
        <dbReference type="ChEBI" id="CHEBI:74483"/>
        <dbReference type="ChEBI" id="CHEBI:82748"/>
    </reaction>
</comment>
<evidence type="ECO:0000259" key="7">
    <source>
        <dbReference type="PROSITE" id="PS51686"/>
    </source>
</evidence>
<proteinExistence type="inferred from homology"/>
<keyword evidence="2 6" id="KW-0808">Transferase</keyword>
<gene>
    <name evidence="8" type="ORF">LR48_Vigan04g233200</name>
</gene>
<keyword evidence="1 6" id="KW-0489">Methyltransferase</keyword>
<dbReference type="SUPFAM" id="SSF53335">
    <property type="entry name" value="S-adenosyl-L-methionine-dependent methyltransferases"/>
    <property type="match status" value="1"/>
</dbReference>
<dbReference type="Proteomes" id="UP000053144">
    <property type="component" value="Chromosome 4"/>
</dbReference>
<reference evidence="9" key="1">
    <citation type="journal article" date="2015" name="Proc. Natl. Acad. Sci. U.S.A.">
        <title>Genome sequencing of adzuki bean (Vigna angularis) provides insight into high starch and low fat accumulation and domestication.</title>
        <authorList>
            <person name="Yang K."/>
            <person name="Tian Z."/>
            <person name="Chen C."/>
            <person name="Luo L."/>
            <person name="Zhao B."/>
            <person name="Wang Z."/>
            <person name="Yu L."/>
            <person name="Li Y."/>
            <person name="Sun Y."/>
            <person name="Li W."/>
            <person name="Chen Y."/>
            <person name="Li Y."/>
            <person name="Zhang Y."/>
            <person name="Ai D."/>
            <person name="Zhao J."/>
            <person name="Shang C."/>
            <person name="Ma Y."/>
            <person name="Wu B."/>
            <person name="Wang M."/>
            <person name="Gao L."/>
            <person name="Sun D."/>
            <person name="Zhang P."/>
            <person name="Guo F."/>
            <person name="Wang W."/>
            <person name="Li Y."/>
            <person name="Wang J."/>
            <person name="Varshney R.K."/>
            <person name="Wang J."/>
            <person name="Ling H.Q."/>
            <person name="Wan P."/>
        </authorList>
    </citation>
    <scope>NUCLEOTIDE SEQUENCE</scope>
    <source>
        <strain evidence="9">cv. Jingnong 6</strain>
    </source>
</reference>
<sequence>MKKTKKSVEENGGKFNGAERSAYFARREAAKVLRVVLEGDAKRRALASIKSLIYQPSVRNKKATFALICQTLKHLPIIKDVLEAASILNAKWKRQRELVYIIVYDILFGKVVSLVGDAEKYLMRHEGALRSTLKQLLLQRNVKTVKQLIALHDIPEVSVPRYVRVNTLKLDVDSALLELQKNYSRQRELVYIIVYDILFGKAVSLVGDAEKYLMRHEGALRSTLKQLLLQRNVKTVKQLIALHDIPEVSVPRYVRVNTLKLDVDSALLELQKNYSVQKDNLLAELLILPNGTDLHDHPLVKNGSIFMQGKASSMAAPALSPQPGWEVIDACAAPGNKTIHLAALMKSRGKIVAYLTPSSDIQVLNEDFLNINPKDPSYSKVNAILLDPSCSGSGTSASRLDHLLPSKTAGQDTDMKRLSKLATFQRKALQHALLFPALERIVYSTCSINQIENEDVIKSVLPIAESYGFQLAKPFPEWQCRGLPVFEGSECLIRTDPATHGEGFFIALFVRKDASWDCSNKNETRILRSTPGIKNAQRKKKRMPIISTNPFKMWLYDQLM</sequence>
<dbReference type="Pfam" id="PF21153">
    <property type="entry name" value="NSUN5_N"/>
    <property type="match status" value="2"/>
</dbReference>
<evidence type="ECO:0000256" key="5">
    <source>
        <dbReference type="ARBA" id="ARBA00053002"/>
    </source>
</evidence>
<dbReference type="InterPro" id="IPR023267">
    <property type="entry name" value="RCMT"/>
</dbReference>
<comment type="caution">
    <text evidence="6">Lacks conserved residue(s) required for the propagation of feature annotation.</text>
</comment>
<dbReference type="Gramene" id="KOM42134">
    <property type="protein sequence ID" value="KOM42134"/>
    <property type="gene ID" value="LR48_Vigan04g233200"/>
</dbReference>
<evidence type="ECO:0000256" key="6">
    <source>
        <dbReference type="PROSITE-ProRule" id="PRU01023"/>
    </source>
</evidence>
<accession>A0A0L9UHV5</accession>
<keyword evidence="4 6" id="KW-0694">RNA-binding</keyword>
<keyword evidence="3 6" id="KW-0949">S-adenosyl-L-methionine</keyword>
<dbReference type="InterPro" id="IPR001678">
    <property type="entry name" value="MeTrfase_RsmB-F_NOP2_dom"/>
</dbReference>
<evidence type="ECO:0000256" key="4">
    <source>
        <dbReference type="ARBA" id="ARBA00022884"/>
    </source>
</evidence>
<dbReference type="GO" id="GO:0070475">
    <property type="term" value="P:rRNA base methylation"/>
    <property type="evidence" value="ECO:0007669"/>
    <property type="project" value="TreeGrafter"/>
</dbReference>
<evidence type="ECO:0000313" key="9">
    <source>
        <dbReference type="Proteomes" id="UP000053144"/>
    </source>
</evidence>
<feature type="binding site" evidence="6">
    <location>
        <begin position="331"/>
        <end position="337"/>
    </location>
    <ligand>
        <name>S-adenosyl-L-methionine</name>
        <dbReference type="ChEBI" id="CHEBI:59789"/>
    </ligand>
</feature>
<dbReference type="GO" id="GO:0008173">
    <property type="term" value="F:RNA methyltransferase activity"/>
    <property type="evidence" value="ECO:0007669"/>
    <property type="project" value="InterPro"/>
</dbReference>
<dbReference type="InterPro" id="IPR048889">
    <property type="entry name" value="NSUN5_RCM1_N"/>
</dbReference>
<protein>
    <recommendedName>
        <fullName evidence="7">SAM-dependent MTase RsmB/NOP-type domain-containing protein</fullName>
    </recommendedName>
</protein>